<gene>
    <name evidence="1" type="ORF">ACFO60_21350</name>
</gene>
<comment type="caution">
    <text evidence="1">The sequence shown here is derived from an EMBL/GenBank/DDBJ whole genome shotgun (WGS) entry which is preliminary data.</text>
</comment>
<sequence length="81" mass="8218">MTQGFYMKVVRGNPTPEELAALIAVLNARTASNGAASEAHAAETAGAAEIASAWLDGSRTVRKPVVAGPGPAAWRVSGWAG</sequence>
<protein>
    <submittedName>
        <fullName evidence="1">Acyl-CoA carboxylase subunit epsilon</fullName>
    </submittedName>
</protein>
<organism evidence="1 2">
    <name type="scientific">Sphaerisporangium dianthi</name>
    <dbReference type="NCBI Taxonomy" id="1436120"/>
    <lineage>
        <taxon>Bacteria</taxon>
        <taxon>Bacillati</taxon>
        <taxon>Actinomycetota</taxon>
        <taxon>Actinomycetes</taxon>
        <taxon>Streptosporangiales</taxon>
        <taxon>Streptosporangiaceae</taxon>
        <taxon>Sphaerisporangium</taxon>
    </lineage>
</organism>
<dbReference type="RefSeq" id="WP_380842686.1">
    <property type="nucleotide sequence ID" value="NZ_JBHSFP010000014.1"/>
</dbReference>
<dbReference type="Proteomes" id="UP001596004">
    <property type="component" value="Unassembled WGS sequence"/>
</dbReference>
<evidence type="ECO:0000313" key="2">
    <source>
        <dbReference type="Proteomes" id="UP001596004"/>
    </source>
</evidence>
<dbReference type="InterPro" id="IPR032716">
    <property type="entry name" value="ACC_epsilon"/>
</dbReference>
<name>A0ABV9CJY3_9ACTN</name>
<dbReference type="Pfam" id="PF13822">
    <property type="entry name" value="ACC_epsilon"/>
    <property type="match status" value="1"/>
</dbReference>
<accession>A0ABV9CJY3</accession>
<reference evidence="2" key="1">
    <citation type="journal article" date="2019" name="Int. J. Syst. Evol. Microbiol.">
        <title>The Global Catalogue of Microorganisms (GCM) 10K type strain sequencing project: providing services to taxonomists for standard genome sequencing and annotation.</title>
        <authorList>
            <consortium name="The Broad Institute Genomics Platform"/>
            <consortium name="The Broad Institute Genome Sequencing Center for Infectious Disease"/>
            <person name="Wu L."/>
            <person name="Ma J."/>
        </authorList>
    </citation>
    <scope>NUCLEOTIDE SEQUENCE [LARGE SCALE GENOMIC DNA]</scope>
    <source>
        <strain evidence="2">CGMCC 4.7132</strain>
    </source>
</reference>
<dbReference type="EMBL" id="JBHSFP010000014">
    <property type="protein sequence ID" value="MFC4533328.1"/>
    <property type="molecule type" value="Genomic_DNA"/>
</dbReference>
<keyword evidence="2" id="KW-1185">Reference proteome</keyword>
<evidence type="ECO:0000313" key="1">
    <source>
        <dbReference type="EMBL" id="MFC4533328.1"/>
    </source>
</evidence>
<proteinExistence type="predicted"/>